<dbReference type="EMBL" id="JAPFFF010000010">
    <property type="protein sequence ID" value="KAK8880626.1"/>
    <property type="molecule type" value="Genomic_DNA"/>
</dbReference>
<comment type="caution">
    <text evidence="2">The sequence shown here is derived from an EMBL/GenBank/DDBJ whole genome shotgun (WGS) entry which is preliminary data.</text>
</comment>
<sequence length="241" mass="27685">MPFIKICIKDLLIRNIPTRSNRIFLKLKSGRKSYITKKYKINDNNTVLFESMIVMPINFKKSKSGVKVGQIRFSFRFEKSNGIDFDRYGSFDVTDLDCDEAKTCPYHICRNLERCKERPLIECNIIVLENAKQSLKSLKEPELNVKDQAIVFRNCESNVMLTQEPFDSPSLNDISAKSDPCMHPKKMISDAGKLTNSCFVSSVSYSRSISKTLKITDEKYKEIEARIDNLLADIINENSLE</sequence>
<keyword evidence="1" id="KW-0175">Coiled coil</keyword>
<feature type="coiled-coil region" evidence="1">
    <location>
        <begin position="213"/>
        <end position="240"/>
    </location>
</feature>
<evidence type="ECO:0008006" key="4">
    <source>
        <dbReference type="Google" id="ProtNLM"/>
    </source>
</evidence>
<organism evidence="2 3">
    <name type="scientific">Tritrichomonas musculus</name>
    <dbReference type="NCBI Taxonomy" id="1915356"/>
    <lineage>
        <taxon>Eukaryota</taxon>
        <taxon>Metamonada</taxon>
        <taxon>Parabasalia</taxon>
        <taxon>Tritrichomonadida</taxon>
        <taxon>Tritrichomonadidae</taxon>
        <taxon>Tritrichomonas</taxon>
    </lineage>
</organism>
<name>A0ABR2JQD6_9EUKA</name>
<evidence type="ECO:0000256" key="1">
    <source>
        <dbReference type="SAM" id="Coils"/>
    </source>
</evidence>
<proteinExistence type="predicted"/>
<accession>A0ABR2JQD6</accession>
<keyword evidence="3" id="KW-1185">Reference proteome</keyword>
<gene>
    <name evidence="2" type="ORF">M9Y10_003309</name>
</gene>
<evidence type="ECO:0000313" key="3">
    <source>
        <dbReference type="Proteomes" id="UP001470230"/>
    </source>
</evidence>
<dbReference type="Proteomes" id="UP001470230">
    <property type="component" value="Unassembled WGS sequence"/>
</dbReference>
<reference evidence="2 3" key="1">
    <citation type="submission" date="2024-04" db="EMBL/GenBank/DDBJ databases">
        <title>Tritrichomonas musculus Genome.</title>
        <authorList>
            <person name="Alves-Ferreira E."/>
            <person name="Grigg M."/>
            <person name="Lorenzi H."/>
            <person name="Galac M."/>
        </authorList>
    </citation>
    <scope>NUCLEOTIDE SEQUENCE [LARGE SCALE GENOMIC DNA]</scope>
    <source>
        <strain evidence="2 3">EAF2021</strain>
    </source>
</reference>
<evidence type="ECO:0000313" key="2">
    <source>
        <dbReference type="EMBL" id="KAK8880626.1"/>
    </source>
</evidence>
<protein>
    <recommendedName>
        <fullName evidence="4">C2 NT-type domain-containing protein</fullName>
    </recommendedName>
</protein>